<dbReference type="GO" id="GO:0015385">
    <property type="term" value="F:sodium:proton antiporter activity"/>
    <property type="evidence" value="ECO:0007669"/>
    <property type="project" value="TreeGrafter"/>
</dbReference>
<evidence type="ECO:0000256" key="1">
    <source>
        <dbReference type="SAM" id="Phobius"/>
    </source>
</evidence>
<keyword evidence="3" id="KW-1185">Reference proteome</keyword>
<dbReference type="Proteomes" id="UP000095463">
    <property type="component" value="Unassembled WGS sequence"/>
</dbReference>
<dbReference type="PANTHER" id="PTHR34703">
    <property type="entry name" value="ANTIPORTER SUBUNIT MNHG2-RELATED"/>
    <property type="match status" value="1"/>
</dbReference>
<dbReference type="NCBIfam" id="TIGR01300">
    <property type="entry name" value="CPA3_mnhG_phaG"/>
    <property type="match status" value="1"/>
</dbReference>
<dbReference type="InterPro" id="IPR005133">
    <property type="entry name" value="PhaG_MnhG_YufB"/>
</dbReference>
<dbReference type="PANTHER" id="PTHR34703:SF1">
    <property type="entry name" value="ANTIPORTER SUBUNIT MNHG2-RELATED"/>
    <property type="match status" value="1"/>
</dbReference>
<feature type="transmembrane region" description="Helical" evidence="1">
    <location>
        <begin position="41"/>
        <end position="59"/>
    </location>
</feature>
<proteinExistence type="predicted"/>
<organism evidence="2 3">
    <name type="scientific">Devosia insulae DS-56</name>
    <dbReference type="NCBI Taxonomy" id="1116389"/>
    <lineage>
        <taxon>Bacteria</taxon>
        <taxon>Pseudomonadati</taxon>
        <taxon>Pseudomonadota</taxon>
        <taxon>Alphaproteobacteria</taxon>
        <taxon>Hyphomicrobiales</taxon>
        <taxon>Devosiaceae</taxon>
        <taxon>Devosia</taxon>
    </lineage>
</organism>
<evidence type="ECO:0000313" key="2">
    <source>
        <dbReference type="EMBL" id="OEO30926.1"/>
    </source>
</evidence>
<dbReference type="NCBIfam" id="NF009314">
    <property type="entry name" value="PRK12674.1-2"/>
    <property type="match status" value="1"/>
</dbReference>
<name>A0A1E5XQP9_9HYPH</name>
<dbReference type="RefSeq" id="WP_069909875.1">
    <property type="nucleotide sequence ID" value="NZ_LAJE02000177.1"/>
</dbReference>
<sequence>MIVELTQYLAAALVLAGALFSLTAAIGVLRLPDLYTRLHAASKAGAIGAGLIFLALAVASLDGAVILRSLLGIVFLLLSTPLSAHLLARAAYRCGEAPAATTTVDDLK</sequence>
<keyword evidence="1" id="KW-0812">Transmembrane</keyword>
<reference evidence="2 3" key="1">
    <citation type="journal article" date="2015" name="Genome Announc.">
        <title>Genome Assemblies of Three Soil-Associated Devosia species: D. insulae, D. limi, and D. soli.</title>
        <authorList>
            <person name="Hassan Y.I."/>
            <person name="Lepp D."/>
            <person name="Zhou T."/>
        </authorList>
    </citation>
    <scope>NUCLEOTIDE SEQUENCE [LARGE SCALE GENOMIC DNA]</scope>
    <source>
        <strain evidence="2 3">DS-56</strain>
    </source>
</reference>
<keyword evidence="1" id="KW-1133">Transmembrane helix</keyword>
<dbReference type="EMBL" id="LAJE02000177">
    <property type="protein sequence ID" value="OEO30926.1"/>
    <property type="molecule type" value="Genomic_DNA"/>
</dbReference>
<dbReference type="AlphaFoldDB" id="A0A1E5XQP9"/>
<keyword evidence="1" id="KW-0472">Membrane</keyword>
<feature type="transmembrane region" description="Helical" evidence="1">
    <location>
        <begin position="6"/>
        <end position="29"/>
    </location>
</feature>
<comment type="caution">
    <text evidence="2">The sequence shown here is derived from an EMBL/GenBank/DDBJ whole genome shotgun (WGS) entry which is preliminary data.</text>
</comment>
<feature type="transmembrane region" description="Helical" evidence="1">
    <location>
        <begin position="65"/>
        <end position="88"/>
    </location>
</feature>
<accession>A0A1E5XQP9</accession>
<gene>
    <name evidence="2" type="ORF">VW23_018790</name>
</gene>
<dbReference type="Pfam" id="PF03334">
    <property type="entry name" value="PhaG_MnhG_YufB"/>
    <property type="match status" value="1"/>
</dbReference>
<protein>
    <submittedName>
        <fullName evidence="2">Na+/H+ antiporter subunit G</fullName>
    </submittedName>
</protein>
<evidence type="ECO:0000313" key="3">
    <source>
        <dbReference type="Proteomes" id="UP000095463"/>
    </source>
</evidence>